<organism evidence="3">
    <name type="scientific">marine sediment metagenome</name>
    <dbReference type="NCBI Taxonomy" id="412755"/>
    <lineage>
        <taxon>unclassified sequences</taxon>
        <taxon>metagenomes</taxon>
        <taxon>ecological metagenomes</taxon>
    </lineage>
</organism>
<dbReference type="EMBL" id="BARV01003172">
    <property type="protein sequence ID" value="GAI00206.1"/>
    <property type="molecule type" value="Genomic_DNA"/>
</dbReference>
<dbReference type="InterPro" id="IPR006132">
    <property type="entry name" value="Asp/Orn_carbamoyltranf_P-bd"/>
</dbReference>
<comment type="caution">
    <text evidence="3">The sequence shown here is derived from an EMBL/GenBank/DDBJ whole genome shotgun (WGS) entry which is preliminary data.</text>
</comment>
<gene>
    <name evidence="3" type="ORF">S06H3_07739</name>
</gene>
<dbReference type="PANTHER" id="PTHR45753">
    <property type="entry name" value="ORNITHINE CARBAMOYLTRANSFERASE, MITOCHONDRIAL"/>
    <property type="match status" value="1"/>
</dbReference>
<dbReference type="GO" id="GO:0016597">
    <property type="term" value="F:amino acid binding"/>
    <property type="evidence" value="ECO:0007669"/>
    <property type="project" value="InterPro"/>
</dbReference>
<feature type="non-terminal residue" evidence="3">
    <location>
        <position position="72"/>
    </location>
</feature>
<dbReference type="GO" id="GO:0016743">
    <property type="term" value="F:carboxyl- or carbamoyltransferase activity"/>
    <property type="evidence" value="ECO:0007669"/>
    <property type="project" value="InterPro"/>
</dbReference>
<proteinExistence type="predicted"/>
<dbReference type="PANTHER" id="PTHR45753:SF6">
    <property type="entry name" value="ASPARTATE CARBAMOYLTRANSFERASE"/>
    <property type="match status" value="1"/>
</dbReference>
<evidence type="ECO:0000259" key="2">
    <source>
        <dbReference type="Pfam" id="PF02729"/>
    </source>
</evidence>
<dbReference type="Gene3D" id="3.40.50.1370">
    <property type="entry name" value="Aspartate/ornithine carbamoyltransferase"/>
    <property type="match status" value="1"/>
</dbReference>
<evidence type="ECO:0000256" key="1">
    <source>
        <dbReference type="ARBA" id="ARBA00022679"/>
    </source>
</evidence>
<dbReference type="InterPro" id="IPR036901">
    <property type="entry name" value="Asp/Orn_carbamoylTrfase_sf"/>
</dbReference>
<keyword evidence="1" id="KW-0808">Transferase</keyword>
<feature type="domain" description="Aspartate/ornithine carbamoyltransferase carbamoyl-P binding" evidence="2">
    <location>
        <begin position="5"/>
        <end position="72"/>
    </location>
</feature>
<name>X1L2T5_9ZZZZ</name>
<dbReference type="PROSITE" id="PS00097">
    <property type="entry name" value="CARBAMOYLTRANSFERASE"/>
    <property type="match status" value="1"/>
</dbReference>
<sequence length="72" mass="7988">MLKGKDIINTAQFSLQELDLIMNTAAGFEKRVKDGEVIKNMEGQVVAALFFEPSTRTRLSFETAANRLGARV</sequence>
<dbReference type="Pfam" id="PF02729">
    <property type="entry name" value="OTCace_N"/>
    <property type="match status" value="1"/>
</dbReference>
<reference evidence="3" key="1">
    <citation type="journal article" date="2014" name="Front. Microbiol.">
        <title>High frequency of phylogenetically diverse reductive dehalogenase-homologous genes in deep subseafloor sedimentary metagenomes.</title>
        <authorList>
            <person name="Kawai M."/>
            <person name="Futagami T."/>
            <person name="Toyoda A."/>
            <person name="Takaki Y."/>
            <person name="Nishi S."/>
            <person name="Hori S."/>
            <person name="Arai W."/>
            <person name="Tsubouchi T."/>
            <person name="Morono Y."/>
            <person name="Uchiyama I."/>
            <person name="Ito T."/>
            <person name="Fujiyama A."/>
            <person name="Inagaki F."/>
            <person name="Takami H."/>
        </authorList>
    </citation>
    <scope>NUCLEOTIDE SEQUENCE</scope>
    <source>
        <strain evidence="3">Expedition CK06-06</strain>
    </source>
</reference>
<protein>
    <recommendedName>
        <fullName evidence="2">Aspartate/ornithine carbamoyltransferase carbamoyl-P binding domain-containing protein</fullName>
    </recommendedName>
</protein>
<dbReference type="InterPro" id="IPR006130">
    <property type="entry name" value="Asp/Orn_carbamoylTrfase"/>
</dbReference>
<evidence type="ECO:0000313" key="3">
    <source>
        <dbReference type="EMBL" id="GAI00206.1"/>
    </source>
</evidence>
<dbReference type="AlphaFoldDB" id="X1L2T5"/>
<dbReference type="SUPFAM" id="SSF53671">
    <property type="entry name" value="Aspartate/ornithine carbamoyltransferase"/>
    <property type="match status" value="1"/>
</dbReference>
<dbReference type="GO" id="GO:0006520">
    <property type="term" value="P:amino acid metabolic process"/>
    <property type="evidence" value="ECO:0007669"/>
    <property type="project" value="InterPro"/>
</dbReference>
<accession>X1L2T5</accession>